<dbReference type="InterPro" id="IPR035979">
    <property type="entry name" value="RBD_domain_sf"/>
</dbReference>
<dbReference type="InterPro" id="IPR034464">
    <property type="entry name" value="PAR10_RRM1_2"/>
</dbReference>
<protein>
    <recommendedName>
        <fullName evidence="3">RRM domain-containing protein</fullName>
    </recommendedName>
</protein>
<evidence type="ECO:0000256" key="2">
    <source>
        <dbReference type="SAM" id="MobiDB-lite"/>
    </source>
</evidence>
<comment type="caution">
    <text evidence="4">The sequence shown here is derived from an EMBL/GenBank/DDBJ whole genome shotgun (WGS) entry which is preliminary data.</text>
</comment>
<evidence type="ECO:0000313" key="5">
    <source>
        <dbReference type="Proteomes" id="UP001208570"/>
    </source>
</evidence>
<reference evidence="4" key="1">
    <citation type="journal article" date="2023" name="Mol. Biol. Evol.">
        <title>Third-Generation Sequencing Reveals the Adaptive Role of the Epigenome in Three Deep-Sea Polychaetes.</title>
        <authorList>
            <person name="Perez M."/>
            <person name="Aroh O."/>
            <person name="Sun Y."/>
            <person name="Lan Y."/>
            <person name="Juniper S.K."/>
            <person name="Young C.R."/>
            <person name="Angers B."/>
            <person name="Qian P.Y."/>
        </authorList>
    </citation>
    <scope>NUCLEOTIDE SEQUENCE</scope>
    <source>
        <strain evidence="4">P08H-3</strain>
    </source>
</reference>
<gene>
    <name evidence="4" type="ORF">LSH36_1869g00010</name>
</gene>
<feature type="non-terminal residue" evidence="4">
    <location>
        <position position="706"/>
    </location>
</feature>
<dbReference type="InterPro" id="IPR000504">
    <property type="entry name" value="RRM_dom"/>
</dbReference>
<dbReference type="EMBL" id="JAODUP010001867">
    <property type="protein sequence ID" value="KAK2139314.1"/>
    <property type="molecule type" value="Genomic_DNA"/>
</dbReference>
<evidence type="ECO:0000256" key="1">
    <source>
        <dbReference type="PROSITE-ProRule" id="PRU00176"/>
    </source>
</evidence>
<name>A0AAD9MQK5_9ANNE</name>
<dbReference type="Gene3D" id="3.30.70.330">
    <property type="match status" value="4"/>
</dbReference>
<accession>A0AAD9MQK5</accession>
<evidence type="ECO:0000313" key="4">
    <source>
        <dbReference type="EMBL" id="KAK2139314.1"/>
    </source>
</evidence>
<feature type="region of interest" description="Disordered" evidence="2">
    <location>
        <begin position="1"/>
        <end position="33"/>
    </location>
</feature>
<dbReference type="SMART" id="SM00360">
    <property type="entry name" value="RRM"/>
    <property type="match status" value="4"/>
</dbReference>
<evidence type="ECO:0000259" key="3">
    <source>
        <dbReference type="PROSITE" id="PS50102"/>
    </source>
</evidence>
<proteinExistence type="predicted"/>
<dbReference type="InterPro" id="IPR012677">
    <property type="entry name" value="Nucleotide-bd_a/b_plait_sf"/>
</dbReference>
<dbReference type="Proteomes" id="UP001208570">
    <property type="component" value="Unassembled WGS sequence"/>
</dbReference>
<feature type="region of interest" description="Disordered" evidence="2">
    <location>
        <begin position="130"/>
        <end position="166"/>
    </location>
</feature>
<feature type="compositionally biased region" description="Basic and acidic residues" evidence="2">
    <location>
        <begin position="1"/>
        <end position="16"/>
    </location>
</feature>
<dbReference type="PANTHER" id="PTHR15225">
    <property type="entry name" value="INTERFERON-INDUCED PROTEIN 35/NMI N-MYC/STAT INTERACTING PROTEIN"/>
    <property type="match status" value="1"/>
</dbReference>
<keyword evidence="5" id="KW-1185">Reference proteome</keyword>
<dbReference type="Pfam" id="PF23085">
    <property type="entry name" value="RRM_PARP14_3"/>
    <property type="match status" value="5"/>
</dbReference>
<dbReference type="PROSITE" id="PS50102">
    <property type="entry name" value="RRM"/>
    <property type="match status" value="1"/>
</dbReference>
<keyword evidence="1" id="KW-0694">RNA-binding</keyword>
<dbReference type="GO" id="GO:0003723">
    <property type="term" value="F:RNA binding"/>
    <property type="evidence" value="ECO:0007669"/>
    <property type="project" value="UniProtKB-UniRule"/>
</dbReference>
<organism evidence="4 5">
    <name type="scientific">Paralvinella palmiformis</name>
    <dbReference type="NCBI Taxonomy" id="53620"/>
    <lineage>
        <taxon>Eukaryota</taxon>
        <taxon>Metazoa</taxon>
        <taxon>Spiralia</taxon>
        <taxon>Lophotrochozoa</taxon>
        <taxon>Annelida</taxon>
        <taxon>Polychaeta</taxon>
        <taxon>Sedentaria</taxon>
        <taxon>Canalipalpata</taxon>
        <taxon>Terebellida</taxon>
        <taxon>Terebelliformia</taxon>
        <taxon>Alvinellidae</taxon>
        <taxon>Paralvinella</taxon>
    </lineage>
</organism>
<dbReference type="CDD" id="cd12547">
    <property type="entry name" value="RRM1_2_PAR10"/>
    <property type="match status" value="1"/>
</dbReference>
<feature type="compositionally biased region" description="Polar residues" evidence="2">
    <location>
        <begin position="143"/>
        <end position="156"/>
    </location>
</feature>
<dbReference type="AlphaFoldDB" id="A0AAD9MQK5"/>
<dbReference type="SUPFAM" id="SSF54928">
    <property type="entry name" value="RNA-binding domain, RBD"/>
    <property type="match status" value="1"/>
</dbReference>
<sequence length="706" mass="77407">MDLLKDKASDNSDSPKDNQPQHTAVVGQPDGLGTQCTISQPSVPGGIPKALNWSGQPLHGASVAATHSSLGARLPSSGRGRGILFTTTSTIPSSALIENDENVPGASRRRVSTCASESCFSVTQTETSKMADSMLSKEAPVRANTQRSPITQNDDGSENKWSQDTKPGIGYTDTAHNSLNSDGVDIKHPCGKESSTDDEKSVLVQGILGLNKEILELFFENKKKCDGGDIESIEISEEDDEAIIVYCDPGVAERVLKRGPTFNIGSQRLTVERPPKPDPNSILVQGLQETMSKDILELFFENKKRSSGGDIDNIQYEEGSDSAVIRFVDAEVTQQVLSRKDLVLEGSRLTVSPVTCKQEMVSGSACDKSPGESNPRVIHVSGIPPTMNEDILTLWFESKKHGGGEIESVDLDSENGTAIITYVEEEGAKRMLERGTLKANEAELTLSYPKGSQEVHLPQASALSVKRVNRPFVHTIQIMDIPKISETYLKLALEKEASAKVELIMMYPERSSVVVRFKNPKAVSKILQKKSVTLEKHECRIIPLYTEVHDKIQGTLAVMVTGLNKDINCELLQMYFSNRRKSGGFGIQSIFMKSEEGKAVITFESVDAVKSVIGMSKTKPHLLKKTKLNVEQMEPLPPPPLVDEPTEPNKLIMLEAPPVSKEELQLFLCDKSKEKKEDVHDDNSSIMISSLQYGWKNNVILIEFSA</sequence>
<feature type="domain" description="RRM" evidence="3">
    <location>
        <begin position="376"/>
        <end position="462"/>
    </location>
</feature>